<dbReference type="RefSeq" id="WP_167487298.1">
    <property type="nucleotide sequence ID" value="NZ_CP046173.1"/>
</dbReference>
<dbReference type="EMBL" id="CP046173">
    <property type="protein sequence ID" value="QIS19938.1"/>
    <property type="molecule type" value="Genomic_DNA"/>
</dbReference>
<evidence type="ECO:0000256" key="2">
    <source>
        <dbReference type="ARBA" id="ARBA00022448"/>
    </source>
</evidence>
<keyword evidence="6 7" id="KW-0472">Membrane</keyword>
<organism evidence="9 10">
    <name type="scientific">Nocardia terpenica</name>
    <dbReference type="NCBI Taxonomy" id="455432"/>
    <lineage>
        <taxon>Bacteria</taxon>
        <taxon>Bacillati</taxon>
        <taxon>Actinomycetota</taxon>
        <taxon>Actinomycetes</taxon>
        <taxon>Mycobacteriales</taxon>
        <taxon>Nocardiaceae</taxon>
        <taxon>Nocardia</taxon>
    </lineage>
</organism>
<feature type="transmembrane region" description="Helical" evidence="7">
    <location>
        <begin position="219"/>
        <end position="240"/>
    </location>
</feature>
<evidence type="ECO:0000256" key="1">
    <source>
        <dbReference type="ARBA" id="ARBA00004651"/>
    </source>
</evidence>
<dbReference type="Gene3D" id="1.20.1250.20">
    <property type="entry name" value="MFS general substrate transporter like domains"/>
    <property type="match status" value="1"/>
</dbReference>
<keyword evidence="2" id="KW-0813">Transport</keyword>
<protein>
    <submittedName>
        <fullName evidence="9">MFS transporter</fullName>
    </submittedName>
</protein>
<evidence type="ECO:0000313" key="10">
    <source>
        <dbReference type="Proteomes" id="UP000500953"/>
    </source>
</evidence>
<dbReference type="Proteomes" id="UP000500953">
    <property type="component" value="Chromosome"/>
</dbReference>
<sequence length="401" mass="39560">MSAAPGTRIDLSRFRFRLLPLYAAGFVTAFGAHSIAASLAGFTRTEHASLLTLGLLLAVYDGAEVLLKPVFGSLADRVGARPVLLGGLAAFAVASAAFVLAGNPGLVGVARFGQGAAAAAFSPAAGAMVARLTPDSGRGRAFGSYGAWKGVGYTLGPLLGGILVAVGGYRLLFTILAVLAAVVAVWAGIVVPAVAVLPRTRQTVLDLARRLAGGSFLRPTAALAGATAALAVGVGFLPSIGARHGMGPLATGAVVSLLAATAALVQPRTGRARDTGRLPDRIGMTAGLLLAATGAAMAALVPAVAGIMLAALLMGAGTGLITPLGFAQLAATSPPERLGRTMGAAEVGRELGDAGGPLLVGVIATAATLDTGLLTLAALLLTLAAAIALATGPATDRDTDE</sequence>
<evidence type="ECO:0000259" key="8">
    <source>
        <dbReference type="PROSITE" id="PS50850"/>
    </source>
</evidence>
<keyword evidence="3" id="KW-1003">Cell membrane</keyword>
<keyword evidence="4 7" id="KW-0812">Transmembrane</keyword>
<dbReference type="InterPro" id="IPR011701">
    <property type="entry name" value="MFS"/>
</dbReference>
<evidence type="ECO:0000313" key="9">
    <source>
        <dbReference type="EMBL" id="QIS19938.1"/>
    </source>
</evidence>
<dbReference type="PANTHER" id="PTHR23517">
    <property type="entry name" value="RESISTANCE PROTEIN MDTM, PUTATIVE-RELATED-RELATED"/>
    <property type="match status" value="1"/>
</dbReference>
<evidence type="ECO:0000256" key="7">
    <source>
        <dbReference type="SAM" id="Phobius"/>
    </source>
</evidence>
<dbReference type="InterPro" id="IPR050171">
    <property type="entry name" value="MFS_Transporters"/>
</dbReference>
<feature type="transmembrane region" description="Helical" evidence="7">
    <location>
        <begin position="112"/>
        <end position="130"/>
    </location>
</feature>
<feature type="transmembrane region" description="Helical" evidence="7">
    <location>
        <begin position="21"/>
        <end position="42"/>
    </location>
</feature>
<reference evidence="9 10" key="1">
    <citation type="journal article" date="2019" name="ACS Chem. Biol.">
        <title>Identification and Mobilization of a Cryptic Antibiotic Biosynthesis Gene Locus from a Human-Pathogenic Nocardia Isolate.</title>
        <authorList>
            <person name="Herisse M."/>
            <person name="Ishida K."/>
            <person name="Porter J.L."/>
            <person name="Howden B."/>
            <person name="Hertweck C."/>
            <person name="Stinear T.P."/>
            <person name="Pidot S.J."/>
        </authorList>
    </citation>
    <scope>NUCLEOTIDE SEQUENCE [LARGE SCALE GENOMIC DNA]</scope>
    <source>
        <strain evidence="9 10">AUSMDU00012715</strain>
    </source>
</reference>
<dbReference type="InterPro" id="IPR036259">
    <property type="entry name" value="MFS_trans_sf"/>
</dbReference>
<gene>
    <name evidence="9" type="ORF">F6W96_18185</name>
</gene>
<dbReference type="AlphaFoldDB" id="A0A6G9Z344"/>
<dbReference type="GO" id="GO:0022857">
    <property type="term" value="F:transmembrane transporter activity"/>
    <property type="evidence" value="ECO:0007669"/>
    <property type="project" value="InterPro"/>
</dbReference>
<dbReference type="Pfam" id="PF07690">
    <property type="entry name" value="MFS_1"/>
    <property type="match status" value="1"/>
</dbReference>
<comment type="subcellular location">
    <subcellularLocation>
        <location evidence="1">Cell membrane</location>
        <topology evidence="1">Multi-pass membrane protein</topology>
    </subcellularLocation>
</comment>
<dbReference type="PRINTS" id="PR01035">
    <property type="entry name" value="TCRTETA"/>
</dbReference>
<proteinExistence type="predicted"/>
<dbReference type="PROSITE" id="PS50850">
    <property type="entry name" value="MFS"/>
    <property type="match status" value="1"/>
</dbReference>
<dbReference type="SUPFAM" id="SSF103473">
    <property type="entry name" value="MFS general substrate transporter"/>
    <property type="match status" value="1"/>
</dbReference>
<feature type="transmembrane region" description="Helical" evidence="7">
    <location>
        <begin position="175"/>
        <end position="198"/>
    </location>
</feature>
<feature type="transmembrane region" description="Helical" evidence="7">
    <location>
        <begin position="358"/>
        <end position="389"/>
    </location>
</feature>
<evidence type="ECO:0000256" key="6">
    <source>
        <dbReference type="ARBA" id="ARBA00023136"/>
    </source>
</evidence>
<evidence type="ECO:0000256" key="4">
    <source>
        <dbReference type="ARBA" id="ARBA00022692"/>
    </source>
</evidence>
<feature type="transmembrane region" description="Helical" evidence="7">
    <location>
        <begin position="286"/>
        <end position="314"/>
    </location>
</feature>
<evidence type="ECO:0000256" key="3">
    <source>
        <dbReference type="ARBA" id="ARBA00022475"/>
    </source>
</evidence>
<dbReference type="InterPro" id="IPR001958">
    <property type="entry name" value="Tet-R_TetA/multi-R_MdtG-like"/>
</dbReference>
<feature type="domain" description="Major facilitator superfamily (MFS) profile" evidence="8">
    <location>
        <begin position="17"/>
        <end position="396"/>
    </location>
</feature>
<feature type="transmembrane region" description="Helical" evidence="7">
    <location>
        <begin position="151"/>
        <end position="169"/>
    </location>
</feature>
<feature type="transmembrane region" description="Helical" evidence="7">
    <location>
        <begin position="246"/>
        <end position="265"/>
    </location>
</feature>
<keyword evidence="5 7" id="KW-1133">Transmembrane helix</keyword>
<dbReference type="GO" id="GO:0005886">
    <property type="term" value="C:plasma membrane"/>
    <property type="evidence" value="ECO:0007669"/>
    <property type="project" value="UniProtKB-SubCell"/>
</dbReference>
<accession>A0A6G9Z344</accession>
<dbReference type="InterPro" id="IPR020846">
    <property type="entry name" value="MFS_dom"/>
</dbReference>
<name>A0A6G9Z344_9NOCA</name>
<feature type="transmembrane region" description="Helical" evidence="7">
    <location>
        <begin position="79"/>
        <end position="100"/>
    </location>
</feature>
<evidence type="ECO:0000256" key="5">
    <source>
        <dbReference type="ARBA" id="ARBA00022989"/>
    </source>
</evidence>